<dbReference type="GO" id="GO:0055085">
    <property type="term" value="P:transmembrane transport"/>
    <property type="evidence" value="ECO:0007669"/>
    <property type="project" value="InterPro"/>
</dbReference>
<feature type="transmembrane region" description="Helical" evidence="5">
    <location>
        <begin position="289"/>
        <end position="317"/>
    </location>
</feature>
<evidence type="ECO:0000313" key="7">
    <source>
        <dbReference type="EMBL" id="BAL54664.1"/>
    </source>
</evidence>
<reference evidence="7" key="2">
    <citation type="journal article" date="2012" name="PLoS ONE">
        <title>A Deeply Branching Thermophilic Bacterium with an Ancient Acetyl-CoA Pathway Dominates a Subsurface Ecosystem.</title>
        <authorList>
            <person name="Takami H."/>
            <person name="Noguchi H."/>
            <person name="Takaki Y."/>
            <person name="Uchiyama I."/>
            <person name="Toyoda A."/>
            <person name="Nishi S."/>
            <person name="Chee G.-J."/>
            <person name="Arai W."/>
            <person name="Nunoura T."/>
            <person name="Itoh T."/>
            <person name="Hattori M."/>
            <person name="Takai K."/>
        </authorList>
    </citation>
    <scope>NUCLEOTIDE SEQUENCE</scope>
</reference>
<keyword evidence="4 5" id="KW-0472">Membrane</keyword>
<dbReference type="EMBL" id="AP011696">
    <property type="protein sequence ID" value="BAL54664.1"/>
    <property type="molecule type" value="Genomic_DNA"/>
</dbReference>
<dbReference type="AlphaFoldDB" id="H5SES8"/>
<dbReference type="GO" id="GO:0005886">
    <property type="term" value="C:plasma membrane"/>
    <property type="evidence" value="ECO:0007669"/>
    <property type="project" value="UniProtKB-SubCell"/>
</dbReference>
<dbReference type="EMBL" id="AP011760">
    <property type="protein sequence ID" value="BAL56881.1"/>
    <property type="molecule type" value="Genomic_DNA"/>
</dbReference>
<organism evidence="7">
    <name type="scientific">uncultured Chloroflexota bacterium</name>
    <dbReference type="NCBI Taxonomy" id="166587"/>
    <lineage>
        <taxon>Bacteria</taxon>
        <taxon>Bacillati</taxon>
        <taxon>Chloroflexota</taxon>
        <taxon>environmental samples</taxon>
    </lineage>
</organism>
<evidence type="ECO:0000313" key="8">
    <source>
        <dbReference type="EMBL" id="BAL56881.1"/>
    </source>
</evidence>
<dbReference type="InterPro" id="IPR000515">
    <property type="entry name" value="MetI-like"/>
</dbReference>
<protein>
    <submittedName>
        <fullName evidence="7">Peptide/nickel transport system permease protein</fullName>
    </submittedName>
</protein>
<feature type="transmembrane region" description="Helical" evidence="5">
    <location>
        <begin position="20"/>
        <end position="40"/>
    </location>
</feature>
<evidence type="ECO:0000256" key="2">
    <source>
        <dbReference type="ARBA" id="ARBA00022692"/>
    </source>
</evidence>
<keyword evidence="5" id="KW-0813">Transport</keyword>
<evidence type="ECO:0000256" key="3">
    <source>
        <dbReference type="ARBA" id="ARBA00022989"/>
    </source>
</evidence>
<comment type="subcellular location">
    <subcellularLocation>
        <location evidence="5">Cell membrane</location>
        <topology evidence="5">Multi-pass membrane protein</topology>
    </subcellularLocation>
    <subcellularLocation>
        <location evidence="1">Membrane</location>
        <topology evidence="1">Multi-pass membrane protein</topology>
    </subcellularLocation>
</comment>
<accession>H5SES8</accession>
<dbReference type="Gene3D" id="1.10.3720.10">
    <property type="entry name" value="MetI-like"/>
    <property type="match status" value="1"/>
</dbReference>
<feature type="domain" description="ABC transmembrane type-1" evidence="6">
    <location>
        <begin position="241"/>
        <end position="433"/>
    </location>
</feature>
<keyword evidence="3 5" id="KW-1133">Transmembrane helix</keyword>
<evidence type="ECO:0000259" key="6">
    <source>
        <dbReference type="PROSITE" id="PS50928"/>
    </source>
</evidence>
<proteinExistence type="inferred from homology"/>
<sequence length="447" mass="50867">MNALRDTFLEFKRYPSAMVSLAFIVLMIIAAIWIVIAIPYREAIRLWRGGETVWYQLPKTVPPFWVNWFRREKLPETIILDTRQHPEWKTYEPAGDGRRIVMEFTFPFQADQFPQELSMYFYTTGAVKAPFVSMTWKTPDGRSMRLSDFGLESTKFNYRFAQDQKLSQRLGGLDHNVGLFAQPQVEPPKPLKGDYHLKVEILTFEANTDVDVEFIQYGEVYGWFGTDHMRRDLKVGLLWGLPVALMFGLVASVGTSLAAMLIAAIGSWYGGWVDDLIQRVTEVNLVLPFLPILIMVGTFYSRSIFVILGVTVLLSIFGGAIKSYRAIFLQVREMPYIEAARAYGARDGRIILRYMVPRLIPLLIPALVSGIPSYVFLEASLAVIGLGDPVLPTWGKIIQDAEFNGALYKGMYYWVLEPSFLLMISGLTFAVLGFSLDRIFNPRLRGM</sequence>
<dbReference type="InterPro" id="IPR035906">
    <property type="entry name" value="MetI-like_sf"/>
</dbReference>
<dbReference type="PANTHER" id="PTHR43839:SF1">
    <property type="entry name" value="OPPC IN A BINDING PROTEIN-DEPENDENT TRANSPORT SYSTEM"/>
    <property type="match status" value="1"/>
</dbReference>
<comment type="similarity">
    <text evidence="5">Belongs to the binding-protein-dependent transport system permease family.</text>
</comment>
<dbReference type="CDD" id="cd06261">
    <property type="entry name" value="TM_PBP2"/>
    <property type="match status" value="1"/>
</dbReference>
<dbReference type="PROSITE" id="PS50928">
    <property type="entry name" value="ABC_TM1"/>
    <property type="match status" value="1"/>
</dbReference>
<reference evidence="7" key="1">
    <citation type="journal article" date="2005" name="Environ. Microbiol.">
        <title>Genetic and functional properties of uncultivated thermophilic crenarchaeotes from a subsurface gold mine as revealed by analysis of genome fragments.</title>
        <authorList>
            <person name="Nunoura T."/>
            <person name="Hirayama H."/>
            <person name="Takami H."/>
            <person name="Oida H."/>
            <person name="Nishi S."/>
            <person name="Shimamura S."/>
            <person name="Suzuki Y."/>
            <person name="Inagaki F."/>
            <person name="Takai K."/>
            <person name="Nealson K.H."/>
            <person name="Horikoshi K."/>
        </authorList>
    </citation>
    <scope>NUCLEOTIDE SEQUENCE</scope>
</reference>
<feature type="transmembrane region" description="Helical" evidence="5">
    <location>
        <begin position="237"/>
        <end position="269"/>
    </location>
</feature>
<dbReference type="Pfam" id="PF00528">
    <property type="entry name" value="BPD_transp_1"/>
    <property type="match status" value="1"/>
</dbReference>
<gene>
    <name evidence="7" type="ORF">HGMM_F17E05C24</name>
    <name evidence="8" type="ORF">HGMM_F44F02C22</name>
</gene>
<name>H5SES8_9CHLR</name>
<keyword evidence="2 5" id="KW-0812">Transmembrane</keyword>
<dbReference type="PANTHER" id="PTHR43839">
    <property type="entry name" value="OPPC IN A BINDING PROTEIN-DEPENDENT TRANSPORT SYSTEM"/>
    <property type="match status" value="1"/>
</dbReference>
<evidence type="ECO:0000256" key="5">
    <source>
        <dbReference type="RuleBase" id="RU363032"/>
    </source>
</evidence>
<feature type="transmembrane region" description="Helical" evidence="5">
    <location>
        <begin position="420"/>
        <end position="440"/>
    </location>
</feature>
<evidence type="ECO:0000256" key="4">
    <source>
        <dbReference type="ARBA" id="ARBA00023136"/>
    </source>
</evidence>
<feature type="transmembrane region" description="Helical" evidence="5">
    <location>
        <begin position="359"/>
        <end position="377"/>
    </location>
</feature>
<dbReference type="SUPFAM" id="SSF161098">
    <property type="entry name" value="MetI-like"/>
    <property type="match status" value="1"/>
</dbReference>
<evidence type="ECO:0000256" key="1">
    <source>
        <dbReference type="ARBA" id="ARBA00004141"/>
    </source>
</evidence>